<feature type="signal peptide" evidence="2">
    <location>
        <begin position="1"/>
        <end position="22"/>
    </location>
</feature>
<dbReference type="EMBL" id="CAKKLH010000007">
    <property type="protein sequence ID" value="CAH0098740.1"/>
    <property type="molecule type" value="Genomic_DNA"/>
</dbReference>
<feature type="transmembrane region" description="Helical" evidence="1">
    <location>
        <begin position="38"/>
        <end position="59"/>
    </location>
</feature>
<evidence type="ECO:0000256" key="1">
    <source>
        <dbReference type="SAM" id="Phobius"/>
    </source>
</evidence>
<dbReference type="AlphaFoldDB" id="A0A8J2VYM1"/>
<keyword evidence="1" id="KW-0472">Membrane</keyword>
<feature type="chain" id="PRO_5035323269" evidence="2">
    <location>
        <begin position="23"/>
        <end position="110"/>
    </location>
</feature>
<gene>
    <name evidence="3" type="ORF">DGAL_LOCUS842</name>
</gene>
<reference evidence="3" key="1">
    <citation type="submission" date="2021-11" db="EMBL/GenBank/DDBJ databases">
        <authorList>
            <person name="Schell T."/>
        </authorList>
    </citation>
    <scope>NUCLEOTIDE SEQUENCE</scope>
    <source>
        <strain evidence="3">M5</strain>
    </source>
</reference>
<keyword evidence="2" id="KW-0732">Signal</keyword>
<comment type="caution">
    <text evidence="3">The sequence shown here is derived from an EMBL/GenBank/DDBJ whole genome shotgun (WGS) entry which is preliminary data.</text>
</comment>
<name>A0A8J2VYM1_9CRUS</name>
<proteinExistence type="predicted"/>
<sequence>MSFKVLSILAMVALVCVFSASAKPVEEHDGYEGAGRDSRWKTTIMDITVIMDTVTMYTITMDTSTMDTSIMDTIMDTITMYTSIIMKNRKRLSQLTLLFRFIISVIFTLT</sequence>
<keyword evidence="1" id="KW-0812">Transmembrane</keyword>
<protein>
    <submittedName>
        <fullName evidence="3">Uncharacterized protein</fullName>
    </submittedName>
</protein>
<evidence type="ECO:0000313" key="3">
    <source>
        <dbReference type="EMBL" id="CAH0098740.1"/>
    </source>
</evidence>
<keyword evidence="4" id="KW-1185">Reference proteome</keyword>
<evidence type="ECO:0000313" key="4">
    <source>
        <dbReference type="Proteomes" id="UP000789390"/>
    </source>
</evidence>
<keyword evidence="1" id="KW-1133">Transmembrane helix</keyword>
<evidence type="ECO:0000256" key="2">
    <source>
        <dbReference type="SAM" id="SignalP"/>
    </source>
</evidence>
<organism evidence="3 4">
    <name type="scientific">Daphnia galeata</name>
    <dbReference type="NCBI Taxonomy" id="27404"/>
    <lineage>
        <taxon>Eukaryota</taxon>
        <taxon>Metazoa</taxon>
        <taxon>Ecdysozoa</taxon>
        <taxon>Arthropoda</taxon>
        <taxon>Crustacea</taxon>
        <taxon>Branchiopoda</taxon>
        <taxon>Diplostraca</taxon>
        <taxon>Cladocera</taxon>
        <taxon>Anomopoda</taxon>
        <taxon>Daphniidae</taxon>
        <taxon>Daphnia</taxon>
    </lineage>
</organism>
<dbReference type="Proteomes" id="UP000789390">
    <property type="component" value="Unassembled WGS sequence"/>
</dbReference>
<feature type="transmembrane region" description="Helical" evidence="1">
    <location>
        <begin position="92"/>
        <end position="109"/>
    </location>
</feature>
<accession>A0A8J2VYM1</accession>